<evidence type="ECO:0000256" key="1">
    <source>
        <dbReference type="ARBA" id="ARBA00004162"/>
    </source>
</evidence>
<feature type="compositionally biased region" description="Basic and acidic residues" evidence="10">
    <location>
        <begin position="145"/>
        <end position="158"/>
    </location>
</feature>
<feature type="compositionally biased region" description="Acidic residues" evidence="10">
    <location>
        <begin position="103"/>
        <end position="127"/>
    </location>
</feature>
<keyword evidence="6" id="KW-0653">Protein transport</keyword>
<proteinExistence type="inferred from homology"/>
<feature type="region of interest" description="Disordered" evidence="10">
    <location>
        <begin position="97"/>
        <end position="158"/>
    </location>
</feature>
<sequence>MLASDVLAQDSAGGSNIMFLIMIVGFIALMYFVMIRPQKKRQKEQQTMQSNVAPGARVMTIGGLYGTVVDSDDETVTLEASDDNFLVFARQAIAKVVTPAETPEADDESTEAETITEEEATLSDEDLDKLRATDEAPGEGDGEDDKGKHAGNPDRKEY</sequence>
<dbReference type="PANTHER" id="PTHR33909:SF1">
    <property type="entry name" value="SEC TRANSLOCON ACCESSORY COMPLEX SUBUNIT YAJC"/>
    <property type="match status" value="1"/>
</dbReference>
<keyword evidence="3" id="KW-0813">Transport</keyword>
<comment type="similarity">
    <text evidence="2">Belongs to the YajC family.</text>
</comment>
<evidence type="ECO:0000256" key="7">
    <source>
        <dbReference type="ARBA" id="ARBA00022989"/>
    </source>
</evidence>
<evidence type="ECO:0000256" key="11">
    <source>
        <dbReference type="SAM" id="Phobius"/>
    </source>
</evidence>
<name>A0ABV7Q6N1_9ACTN</name>
<accession>A0ABV7Q6N1</accession>
<dbReference type="PANTHER" id="PTHR33909">
    <property type="entry name" value="SEC TRANSLOCON ACCESSORY COMPLEX SUBUNIT YAJC"/>
    <property type="match status" value="1"/>
</dbReference>
<dbReference type="EMBL" id="JBHRWO010000021">
    <property type="protein sequence ID" value="MFC3495517.1"/>
    <property type="molecule type" value="Genomic_DNA"/>
</dbReference>
<evidence type="ECO:0000256" key="8">
    <source>
        <dbReference type="ARBA" id="ARBA00023010"/>
    </source>
</evidence>
<dbReference type="RefSeq" id="WP_387980171.1">
    <property type="nucleotide sequence ID" value="NZ_JBHRWO010000021.1"/>
</dbReference>
<keyword evidence="9 11" id="KW-0472">Membrane</keyword>
<keyword evidence="4" id="KW-1003">Cell membrane</keyword>
<evidence type="ECO:0000256" key="5">
    <source>
        <dbReference type="ARBA" id="ARBA00022692"/>
    </source>
</evidence>
<feature type="transmembrane region" description="Helical" evidence="11">
    <location>
        <begin position="12"/>
        <end position="33"/>
    </location>
</feature>
<evidence type="ECO:0000313" key="12">
    <source>
        <dbReference type="EMBL" id="MFC3495517.1"/>
    </source>
</evidence>
<evidence type="ECO:0000256" key="6">
    <source>
        <dbReference type="ARBA" id="ARBA00022927"/>
    </source>
</evidence>
<organism evidence="12 13">
    <name type="scientific">Glycomyces rhizosphaerae</name>
    <dbReference type="NCBI Taxonomy" id="2054422"/>
    <lineage>
        <taxon>Bacteria</taxon>
        <taxon>Bacillati</taxon>
        <taxon>Actinomycetota</taxon>
        <taxon>Actinomycetes</taxon>
        <taxon>Glycomycetales</taxon>
        <taxon>Glycomycetaceae</taxon>
        <taxon>Glycomyces</taxon>
    </lineage>
</organism>
<comment type="subcellular location">
    <subcellularLocation>
        <location evidence="1">Cell membrane</location>
        <topology evidence="1">Single-pass membrane protein</topology>
    </subcellularLocation>
</comment>
<dbReference type="NCBIfam" id="TIGR00739">
    <property type="entry name" value="yajC"/>
    <property type="match status" value="1"/>
</dbReference>
<evidence type="ECO:0000256" key="2">
    <source>
        <dbReference type="ARBA" id="ARBA00006742"/>
    </source>
</evidence>
<dbReference type="Pfam" id="PF02699">
    <property type="entry name" value="YajC"/>
    <property type="match status" value="1"/>
</dbReference>
<gene>
    <name evidence="12" type="primary">yajC</name>
    <name evidence="12" type="ORF">ACFO8M_23790</name>
</gene>
<evidence type="ECO:0000313" key="13">
    <source>
        <dbReference type="Proteomes" id="UP001595712"/>
    </source>
</evidence>
<dbReference type="SMART" id="SM01323">
    <property type="entry name" value="YajC"/>
    <property type="match status" value="1"/>
</dbReference>
<keyword evidence="7 11" id="KW-1133">Transmembrane helix</keyword>
<keyword evidence="5 11" id="KW-0812">Transmembrane</keyword>
<keyword evidence="13" id="KW-1185">Reference proteome</keyword>
<keyword evidence="8" id="KW-0811">Translocation</keyword>
<dbReference type="InterPro" id="IPR003849">
    <property type="entry name" value="Preprotein_translocase_YajC"/>
</dbReference>
<evidence type="ECO:0000256" key="3">
    <source>
        <dbReference type="ARBA" id="ARBA00022448"/>
    </source>
</evidence>
<evidence type="ECO:0000256" key="10">
    <source>
        <dbReference type="SAM" id="MobiDB-lite"/>
    </source>
</evidence>
<dbReference type="PRINTS" id="PR01853">
    <property type="entry name" value="YAJCTRNLCASE"/>
</dbReference>
<evidence type="ECO:0000256" key="4">
    <source>
        <dbReference type="ARBA" id="ARBA00022475"/>
    </source>
</evidence>
<evidence type="ECO:0000256" key="9">
    <source>
        <dbReference type="ARBA" id="ARBA00023136"/>
    </source>
</evidence>
<dbReference type="Proteomes" id="UP001595712">
    <property type="component" value="Unassembled WGS sequence"/>
</dbReference>
<reference evidence="13" key="1">
    <citation type="journal article" date="2019" name="Int. J. Syst. Evol. Microbiol.">
        <title>The Global Catalogue of Microorganisms (GCM) 10K type strain sequencing project: providing services to taxonomists for standard genome sequencing and annotation.</title>
        <authorList>
            <consortium name="The Broad Institute Genomics Platform"/>
            <consortium name="The Broad Institute Genome Sequencing Center for Infectious Disease"/>
            <person name="Wu L."/>
            <person name="Ma J."/>
        </authorList>
    </citation>
    <scope>NUCLEOTIDE SEQUENCE [LARGE SCALE GENOMIC DNA]</scope>
    <source>
        <strain evidence="13">CGMCC 4.7396</strain>
    </source>
</reference>
<protein>
    <submittedName>
        <fullName evidence="12">Preprotein translocase subunit YajC</fullName>
    </submittedName>
</protein>
<comment type="caution">
    <text evidence="12">The sequence shown here is derived from an EMBL/GenBank/DDBJ whole genome shotgun (WGS) entry which is preliminary data.</text>
</comment>